<dbReference type="InterPro" id="IPR030935">
    <property type="entry name" value="PBSX_Proteobac"/>
</dbReference>
<accession>A0A291MWJ4</accession>
<evidence type="ECO:0000256" key="1">
    <source>
        <dbReference type="ARBA" id="ARBA00006799"/>
    </source>
</evidence>
<dbReference type="Proteomes" id="UP000219422">
    <property type="component" value="Chromosome"/>
</dbReference>
<protein>
    <submittedName>
        <fullName evidence="2">Phage portal protein</fullName>
    </submittedName>
</protein>
<dbReference type="InterPro" id="IPR006430">
    <property type="entry name" value="Phage_portal_PBSX"/>
</dbReference>
<dbReference type="PIRSF" id="PIRSF018494">
    <property type="entry name" value="PBSX_VPQ"/>
    <property type="match status" value="1"/>
</dbReference>
<dbReference type="GeneID" id="57776221"/>
<comment type="similarity">
    <text evidence="1">Belongs to the phage portal family. PBSX subfamily.</text>
</comment>
<dbReference type="RefSeq" id="WP_097382804.1">
    <property type="nucleotide sequence ID" value="NZ_CP023741.1"/>
</dbReference>
<name>A0A291MWJ4_SPHYA</name>
<dbReference type="AlphaFoldDB" id="A0A291MWJ4"/>
<gene>
    <name evidence="2" type="ORF">A6768_05135</name>
</gene>
<proteinExistence type="inferred from homology"/>
<dbReference type="EMBL" id="CP023741">
    <property type="protein sequence ID" value="ATI79466.1"/>
    <property type="molecule type" value="Genomic_DNA"/>
</dbReference>
<organism evidence="2 3">
    <name type="scientific">Sphingobium yanoikuyae</name>
    <name type="common">Sphingomonas yanoikuyae</name>
    <dbReference type="NCBI Taxonomy" id="13690"/>
    <lineage>
        <taxon>Bacteria</taxon>
        <taxon>Pseudomonadati</taxon>
        <taxon>Pseudomonadota</taxon>
        <taxon>Alphaproteobacteria</taxon>
        <taxon>Sphingomonadales</taxon>
        <taxon>Sphingomonadaceae</taxon>
        <taxon>Sphingobium</taxon>
    </lineage>
</organism>
<sequence>MSKRARRLNRMEARAAADGAIMAANDNKKGASIQAFTFGDPEPVLSRATMLDMLECYHNQRWYEPPVSVHGLARAYRASPHHSSAIVLKRNMLAASLDPTPYLTRREFAVLVQDYLVLGNAYVQEIRNRLGGLLRLDPCLAKFTRRGVAPGHFWWVPGHGQEAEFEPGTVHQLMSPDINQEIYGLPEYLSALQSALLNENATLFRRRYFENGSHAGYILYATGEFADGDVDSMREALKRSKGPGNFRNLFVHSPNGKENGIRLLPIAEVGAKDDFLGIKNTTRDDVLAAHRVPPQLLGIVPANAGGFGDVTKATDAFFELEIEPLQAVFLELNEVLGLEVVRFRQRERALQA</sequence>
<evidence type="ECO:0000313" key="2">
    <source>
        <dbReference type="EMBL" id="ATI79466.1"/>
    </source>
</evidence>
<dbReference type="InterPro" id="IPR006944">
    <property type="entry name" value="Phage/GTA_portal"/>
</dbReference>
<evidence type="ECO:0000313" key="3">
    <source>
        <dbReference type="Proteomes" id="UP000219422"/>
    </source>
</evidence>
<dbReference type="Pfam" id="PF04860">
    <property type="entry name" value="Phage_portal"/>
    <property type="match status" value="1"/>
</dbReference>
<reference evidence="2 3" key="1">
    <citation type="submission" date="2017-10" db="EMBL/GenBank/DDBJ databases">
        <title>Sphingobium yanoikuyae S72.</title>
        <authorList>
            <person name="Sanchez E."/>
            <person name="Bustos P."/>
            <person name="Mendoza P."/>
            <person name="Guo X."/>
            <person name="Mendoza A."/>
        </authorList>
    </citation>
    <scope>NUCLEOTIDE SEQUENCE [LARGE SCALE GENOMIC DNA]</scope>
    <source>
        <strain evidence="2 3">S72</strain>
    </source>
</reference>
<dbReference type="KEGG" id="sya:A6768_05135"/>
<dbReference type="NCBIfam" id="TIGR01540">
    <property type="entry name" value="portal_PBSX"/>
    <property type="match status" value="1"/>
</dbReference>